<keyword evidence="2" id="KW-0812">Transmembrane</keyword>
<gene>
    <name evidence="3" type="ORF">K8V06_08665</name>
</gene>
<sequence length="914" mass="96907">FIIAFALAKSLYSYQKQTLTLNERITLQDDIKNLLVTMGLLTIYPWIFFILIRFNYDMVAGLSQLAGGESAIPTLMGSMSHNWLVGILVSFVFFALNVYFYYYYVFRALMILLLNTVAPIYISTLSLGQQYQPTFVNWFKELIGNIYSQLFQALIIAFYMIWNRHSAIDPVTMLLLLFAVLPATRFFRRSMDIGGSMSEELSSGALNAIGSTASSIGGKIFSNNGGNRNNNGGNNNGNNGDNGHDGVDGISSAGSNTFRLDNNSGKAKSLKEKLSGFSSKKSSAAKAAKQFISNPQARQAMLKKGISNIGSATKTGVRKVGSGMWSETKNVGHGIAHSVAAVPGLAKSTVATAPGVMLAAGLSAAGMATGSQGLVQAAGAAGGALVKTMNDKLGQGAKNAQSGFGAPGNIKTADGISMNGSNTAPIKGNAKSDVGTDSANRANDKKVSGISVSGNEKSLNLAAKQLAGSLNSDEQKAYEADEGAQAIANTISSHYGTDNPHISTMNLNSDNTSDSVMDREKIPDQMGMVGFDTNAHLDENGNIQRAADGVQEDTLVGSFDTNKMSAPYKTQMSQMANAFDAYHKADNNLSNLRKANPQAASLVHAAQKAGTDNVAAVRDRSGQVQGFRQQVNKNRAGINNISNSGKHDMKINRANGSVKSSNFMKDALGSHTALGSGGYTSHGGQVSNQSAFNMSAAPAQVQKAVRSSLRANATSLNAQAMKSSSGALNTIDKAYSKNKYQSSNPIGANIGTSAPTKAVSATQTENSTAIQNDGTASTEAVPTQSENVQDNLNPNVESPIQTVQTTNTDQQIDTEVPVQETESSQTVETSSTVTQEEQEDSIPVESSNIPPTENVEENNDYSAINANVQEGIDQGDVPTDDIDMTNKSSESSHHEKQQTDISDNLQDMMNNHFD</sequence>
<evidence type="ECO:0000313" key="3">
    <source>
        <dbReference type="EMBL" id="HJG16188.1"/>
    </source>
</evidence>
<dbReference type="EMBL" id="DYVK01000085">
    <property type="protein sequence ID" value="HJG16188.1"/>
    <property type="molecule type" value="Genomic_DNA"/>
</dbReference>
<dbReference type="AlphaFoldDB" id="A0A921IG54"/>
<feature type="transmembrane region" description="Helical" evidence="2">
    <location>
        <begin position="108"/>
        <end position="130"/>
    </location>
</feature>
<keyword evidence="2" id="KW-1133">Transmembrane helix</keyword>
<evidence type="ECO:0000256" key="2">
    <source>
        <dbReference type="SAM" id="Phobius"/>
    </source>
</evidence>
<feature type="compositionally biased region" description="Polar residues" evidence="1">
    <location>
        <begin position="899"/>
        <end position="914"/>
    </location>
</feature>
<feature type="transmembrane region" description="Helical" evidence="2">
    <location>
        <begin position="83"/>
        <end position="102"/>
    </location>
</feature>
<name>A0A921IG54_9LACO</name>
<protein>
    <submittedName>
        <fullName evidence="3">Uncharacterized protein</fullName>
    </submittedName>
</protein>
<reference evidence="3" key="1">
    <citation type="journal article" date="2021" name="PeerJ">
        <title>Extensive microbial diversity within the chicken gut microbiome revealed by metagenomics and culture.</title>
        <authorList>
            <person name="Gilroy R."/>
            <person name="Ravi A."/>
            <person name="Getino M."/>
            <person name="Pursley I."/>
            <person name="Horton D.L."/>
            <person name="Alikhan N.F."/>
            <person name="Baker D."/>
            <person name="Gharbi K."/>
            <person name="Hall N."/>
            <person name="Watson M."/>
            <person name="Adriaenssens E.M."/>
            <person name="Foster-Nyarko E."/>
            <person name="Jarju S."/>
            <person name="Secka A."/>
            <person name="Antonio M."/>
            <person name="Oren A."/>
            <person name="Chaudhuri R.R."/>
            <person name="La Ragione R."/>
            <person name="Hildebrand F."/>
            <person name="Pallen M.J."/>
        </authorList>
    </citation>
    <scope>NUCLEOTIDE SEQUENCE</scope>
    <source>
        <strain evidence="3">CHK189-29639</strain>
    </source>
</reference>
<feature type="transmembrane region" description="Helical" evidence="2">
    <location>
        <begin position="142"/>
        <end position="162"/>
    </location>
</feature>
<reference evidence="3" key="2">
    <citation type="submission" date="2021-09" db="EMBL/GenBank/DDBJ databases">
        <authorList>
            <person name="Gilroy R."/>
        </authorList>
    </citation>
    <scope>NUCLEOTIDE SEQUENCE</scope>
    <source>
        <strain evidence="3">CHK189-29639</strain>
    </source>
</reference>
<organism evidence="3 4">
    <name type="scientific">Ligilactobacillus salivarius</name>
    <dbReference type="NCBI Taxonomy" id="1624"/>
    <lineage>
        <taxon>Bacteria</taxon>
        <taxon>Bacillati</taxon>
        <taxon>Bacillota</taxon>
        <taxon>Bacilli</taxon>
        <taxon>Lactobacillales</taxon>
        <taxon>Lactobacillaceae</taxon>
        <taxon>Ligilactobacillus</taxon>
    </lineage>
</organism>
<feature type="transmembrane region" description="Helical" evidence="2">
    <location>
        <begin position="168"/>
        <end position="187"/>
    </location>
</feature>
<feature type="region of interest" description="Disordered" evidence="1">
    <location>
        <begin position="224"/>
        <end position="264"/>
    </location>
</feature>
<feature type="region of interest" description="Disordered" evidence="1">
    <location>
        <begin position="757"/>
        <end position="914"/>
    </location>
</feature>
<feature type="non-terminal residue" evidence="3">
    <location>
        <position position="1"/>
    </location>
</feature>
<feature type="transmembrane region" description="Helical" evidence="2">
    <location>
        <begin position="34"/>
        <end position="54"/>
    </location>
</feature>
<feature type="compositionally biased region" description="Polar residues" evidence="1">
    <location>
        <begin position="252"/>
        <end position="264"/>
    </location>
</feature>
<comment type="caution">
    <text evidence="3">The sequence shown here is derived from an EMBL/GenBank/DDBJ whole genome shotgun (WGS) entry which is preliminary data.</text>
</comment>
<feature type="compositionally biased region" description="Low complexity" evidence="1">
    <location>
        <begin position="224"/>
        <end position="241"/>
    </location>
</feature>
<evidence type="ECO:0000313" key="4">
    <source>
        <dbReference type="Proteomes" id="UP000759256"/>
    </source>
</evidence>
<keyword evidence="2" id="KW-0472">Membrane</keyword>
<proteinExistence type="predicted"/>
<dbReference type="Proteomes" id="UP000759256">
    <property type="component" value="Unassembled WGS sequence"/>
</dbReference>
<accession>A0A921IG54</accession>
<feature type="region of interest" description="Disordered" evidence="1">
    <location>
        <begin position="421"/>
        <end position="451"/>
    </location>
</feature>
<feature type="compositionally biased region" description="Polar residues" evidence="1">
    <location>
        <begin position="757"/>
        <end position="813"/>
    </location>
</feature>
<evidence type="ECO:0000256" key="1">
    <source>
        <dbReference type="SAM" id="MobiDB-lite"/>
    </source>
</evidence>
<feature type="compositionally biased region" description="Low complexity" evidence="1">
    <location>
        <begin position="818"/>
        <end position="835"/>
    </location>
</feature>